<proteinExistence type="predicted"/>
<keyword evidence="2 6" id="KW-0812">Transmembrane</keyword>
<dbReference type="GO" id="GO:0005216">
    <property type="term" value="F:monoatomic ion channel activity"/>
    <property type="evidence" value="ECO:0007669"/>
    <property type="project" value="InterPro"/>
</dbReference>
<dbReference type="GO" id="GO:0010008">
    <property type="term" value="C:endosome membrane"/>
    <property type="evidence" value="ECO:0007669"/>
    <property type="project" value="TreeGrafter"/>
</dbReference>
<feature type="transmembrane region" description="Helical" evidence="6">
    <location>
        <begin position="289"/>
        <end position="314"/>
    </location>
</feature>
<evidence type="ECO:0000256" key="5">
    <source>
        <dbReference type="SAM" id="MobiDB-lite"/>
    </source>
</evidence>
<dbReference type="GO" id="GO:0005765">
    <property type="term" value="C:lysosomal membrane"/>
    <property type="evidence" value="ECO:0007669"/>
    <property type="project" value="InterPro"/>
</dbReference>
<feature type="transmembrane region" description="Helical" evidence="6">
    <location>
        <begin position="126"/>
        <end position="147"/>
    </location>
</feature>
<dbReference type="PANTHER" id="PTHR46474:SF1">
    <property type="entry name" value="TWO PORE CHANNEL PROTEIN 1"/>
    <property type="match status" value="1"/>
</dbReference>
<reference evidence="8" key="2">
    <citation type="submission" date="2017-10" db="EMBL/GenBank/DDBJ databases">
        <title>Ladona fulva Genome sequencing and assembly.</title>
        <authorList>
            <person name="Murali S."/>
            <person name="Richards S."/>
            <person name="Bandaranaike D."/>
            <person name="Bellair M."/>
            <person name="Blankenburg K."/>
            <person name="Chao H."/>
            <person name="Dinh H."/>
            <person name="Doddapaneni H."/>
            <person name="Dugan-Rocha S."/>
            <person name="Elkadiri S."/>
            <person name="Gnanaolivu R."/>
            <person name="Hernandez B."/>
            <person name="Skinner E."/>
            <person name="Javaid M."/>
            <person name="Lee S."/>
            <person name="Li M."/>
            <person name="Ming W."/>
            <person name="Munidasa M."/>
            <person name="Muniz J."/>
            <person name="Nguyen L."/>
            <person name="Hughes D."/>
            <person name="Osuji N."/>
            <person name="Pu L.-L."/>
            <person name="Puazo M."/>
            <person name="Qu C."/>
            <person name="Quiroz J."/>
            <person name="Raj R."/>
            <person name="Weissenberger G."/>
            <person name="Xin Y."/>
            <person name="Zou X."/>
            <person name="Han Y."/>
            <person name="Worley K."/>
            <person name="Muzny D."/>
            <person name="Gibbs R."/>
        </authorList>
    </citation>
    <scope>NUCLEOTIDE SEQUENCE</scope>
    <source>
        <strain evidence="8">Sampled in the wild</strain>
    </source>
</reference>
<dbReference type="InterPro" id="IPR027359">
    <property type="entry name" value="Volt_channel_dom_sf"/>
</dbReference>
<feature type="transmembrane region" description="Helical" evidence="6">
    <location>
        <begin position="101"/>
        <end position="119"/>
    </location>
</feature>
<evidence type="ECO:0000256" key="2">
    <source>
        <dbReference type="ARBA" id="ARBA00022692"/>
    </source>
</evidence>
<reference evidence="8" key="1">
    <citation type="submission" date="2013-04" db="EMBL/GenBank/DDBJ databases">
        <authorList>
            <person name="Qu J."/>
            <person name="Murali S.C."/>
            <person name="Bandaranaike D."/>
            <person name="Bellair M."/>
            <person name="Blankenburg K."/>
            <person name="Chao H."/>
            <person name="Dinh H."/>
            <person name="Doddapaneni H."/>
            <person name="Downs B."/>
            <person name="Dugan-Rocha S."/>
            <person name="Elkadiri S."/>
            <person name="Gnanaolivu R.D."/>
            <person name="Hernandez B."/>
            <person name="Javaid M."/>
            <person name="Jayaseelan J.C."/>
            <person name="Lee S."/>
            <person name="Li M."/>
            <person name="Ming W."/>
            <person name="Munidasa M."/>
            <person name="Muniz J."/>
            <person name="Nguyen L."/>
            <person name="Ongeri F."/>
            <person name="Osuji N."/>
            <person name="Pu L.-L."/>
            <person name="Puazo M."/>
            <person name="Qu C."/>
            <person name="Quiroz J."/>
            <person name="Raj R."/>
            <person name="Weissenberger G."/>
            <person name="Xin Y."/>
            <person name="Zou X."/>
            <person name="Han Y."/>
            <person name="Richards S."/>
            <person name="Worley K."/>
            <person name="Muzny D."/>
            <person name="Gibbs R."/>
        </authorList>
    </citation>
    <scope>NUCLEOTIDE SEQUENCE</scope>
    <source>
        <strain evidence="8">Sampled in the wild</strain>
    </source>
</reference>
<keyword evidence="3 6" id="KW-1133">Transmembrane helix</keyword>
<evidence type="ECO:0000256" key="4">
    <source>
        <dbReference type="ARBA" id="ARBA00023136"/>
    </source>
</evidence>
<dbReference type="InterPro" id="IPR005821">
    <property type="entry name" value="Ion_trans_dom"/>
</dbReference>
<evidence type="ECO:0000313" key="8">
    <source>
        <dbReference type="EMBL" id="KAG8227869.1"/>
    </source>
</evidence>
<dbReference type="OrthoDB" id="10068803at2759"/>
<evidence type="ECO:0000256" key="6">
    <source>
        <dbReference type="SAM" id="Phobius"/>
    </source>
</evidence>
<feature type="region of interest" description="Disordered" evidence="5">
    <location>
        <begin position="1"/>
        <end position="34"/>
    </location>
</feature>
<dbReference type="GO" id="GO:0022832">
    <property type="term" value="F:voltage-gated channel activity"/>
    <property type="evidence" value="ECO:0007669"/>
    <property type="project" value="InterPro"/>
</dbReference>
<evidence type="ECO:0000256" key="3">
    <source>
        <dbReference type="ARBA" id="ARBA00022989"/>
    </source>
</evidence>
<keyword evidence="9" id="KW-1185">Reference proteome</keyword>
<dbReference type="PANTHER" id="PTHR46474">
    <property type="entry name" value="TWO PORE CALCIUM CHANNEL PROTEIN 1"/>
    <property type="match status" value="1"/>
</dbReference>
<accession>A0A8K0P1P8</accession>
<dbReference type="InterPro" id="IPR028801">
    <property type="entry name" value="TPC1_animal"/>
</dbReference>
<sequence>MAAPGRLGQGSDGYSRFTNDNAQNASSEAGRLSTTQGVLDSNGVEMLTASEIRANYDASEWKMIYHEAAIYLEEGKNNEKFDSHPKNRQSLPAYLIVHSPWYYGLDMMASLVLLALGFVEPPAIPLFQLPIGVHGSIELIVLTIVGIELLMKIRWLGWKAFFVHKRTLIKGMTLAIMVLEAVVVLIRQSSHFRVTRSLRPIFLIDNFHFGGVRRFIRQMLQSMPPVCDMLGLVFFFILLYSLLGYYLFGESGTDPYFRTLLDSFVSLYVLLTTANFPDVMMPSYSKSKWFCLFFISYICIMIYLLMNLLLAVVYDTFTSIEREKFRKLWLHKRHACVHAFSLLTSRHSSGNRLLPFVHFCGLMHFYSPKKSIRDVLLTYKALLCDGADQAHLRLDEFCHIYECLQLEWEPAPSPDCEETFHFNPVAHPFMRRSSMFVRRVARAIVEWQYFELVVYFLIFGNGLAMIARIALSSGNLEESAVEVSASWDTLFFIGLFSVEAVIRVLALGVRKYFSSGWNSWDFGVTLACLLGLIARAVDPSLTAVVVLRPLRMLRLFRLKKRYRDVFGTLLLLVPHMGSAVLVLSILYYFFAVVGMEIFSGFDMRNCCKNSTVADYYRTDDGSGIVDVNASTGVGPALGYYHLNNFGDLASSAVTLFELTVVNNWFVIMEGYVAVTKSEWSRIYFMLFYLATMIVLTIIVASILEAFRFRIEYKRETSKTDEEKMLCQVVTLDWNEVQRWMHSMNPLQLREILHMEFSAEGKASFIGRRHRTREVLQARMYKNEIEMWEQEDLEVDAQEGRIFVGRGGRTYGVNHDSPPLHVNT</sequence>
<keyword evidence="4 6" id="KW-0472">Membrane</keyword>
<comment type="caution">
    <text evidence="8">The sequence shown here is derived from an EMBL/GenBank/DDBJ whole genome shotgun (WGS) entry which is preliminary data.</text>
</comment>
<comment type="subcellular location">
    <subcellularLocation>
        <location evidence="1">Membrane</location>
        <topology evidence="1">Multi-pass membrane protein</topology>
    </subcellularLocation>
</comment>
<feature type="transmembrane region" description="Helical" evidence="6">
    <location>
        <begin position="226"/>
        <end position="248"/>
    </location>
</feature>
<protein>
    <recommendedName>
        <fullName evidence="7">Ion transport domain-containing protein</fullName>
    </recommendedName>
</protein>
<name>A0A8K0P1P8_LADFU</name>
<dbReference type="Gene3D" id="1.20.120.350">
    <property type="entry name" value="Voltage-gated potassium channels. Chain C"/>
    <property type="match status" value="1"/>
</dbReference>
<dbReference type="FunFam" id="1.10.287.70:FF:000062">
    <property type="entry name" value="Two pore calcium channel protein 1"/>
    <property type="match status" value="1"/>
</dbReference>
<feature type="transmembrane region" description="Helical" evidence="6">
    <location>
        <begin position="568"/>
        <end position="590"/>
    </location>
</feature>
<feature type="transmembrane region" description="Helical" evidence="6">
    <location>
        <begin position="260"/>
        <end position="277"/>
    </location>
</feature>
<feature type="compositionally biased region" description="Polar residues" evidence="5">
    <location>
        <begin position="16"/>
        <end position="34"/>
    </location>
</feature>
<gene>
    <name evidence="8" type="ORF">J437_LFUL008662</name>
</gene>
<dbReference type="Pfam" id="PF00520">
    <property type="entry name" value="Ion_trans"/>
    <property type="match status" value="2"/>
</dbReference>
<feature type="transmembrane region" description="Helical" evidence="6">
    <location>
        <begin position="167"/>
        <end position="186"/>
    </location>
</feature>
<organism evidence="8 9">
    <name type="scientific">Ladona fulva</name>
    <name type="common">Scarce chaser dragonfly</name>
    <name type="synonym">Libellula fulva</name>
    <dbReference type="NCBI Taxonomy" id="123851"/>
    <lineage>
        <taxon>Eukaryota</taxon>
        <taxon>Metazoa</taxon>
        <taxon>Ecdysozoa</taxon>
        <taxon>Arthropoda</taxon>
        <taxon>Hexapoda</taxon>
        <taxon>Insecta</taxon>
        <taxon>Pterygota</taxon>
        <taxon>Palaeoptera</taxon>
        <taxon>Odonata</taxon>
        <taxon>Epiprocta</taxon>
        <taxon>Anisoptera</taxon>
        <taxon>Libelluloidea</taxon>
        <taxon>Libellulidae</taxon>
        <taxon>Ladona</taxon>
    </lineage>
</organism>
<dbReference type="Gene3D" id="1.10.287.70">
    <property type="match status" value="2"/>
</dbReference>
<feature type="transmembrane region" description="Helical" evidence="6">
    <location>
        <begin position="682"/>
        <end position="706"/>
    </location>
</feature>
<dbReference type="EMBL" id="KZ308345">
    <property type="protein sequence ID" value="KAG8227869.1"/>
    <property type="molecule type" value="Genomic_DNA"/>
</dbReference>
<feature type="domain" description="Ion transport" evidence="7">
    <location>
        <begin position="108"/>
        <end position="323"/>
    </location>
</feature>
<feature type="transmembrane region" description="Helical" evidence="6">
    <location>
        <begin position="483"/>
        <end position="502"/>
    </location>
</feature>
<dbReference type="AlphaFoldDB" id="A0A8K0P1P8"/>
<evidence type="ECO:0000259" key="7">
    <source>
        <dbReference type="Pfam" id="PF00520"/>
    </source>
</evidence>
<feature type="transmembrane region" description="Helical" evidence="6">
    <location>
        <begin position="452"/>
        <end position="471"/>
    </location>
</feature>
<dbReference type="Proteomes" id="UP000792457">
    <property type="component" value="Unassembled WGS sequence"/>
</dbReference>
<feature type="domain" description="Ion transport" evidence="7">
    <location>
        <begin position="447"/>
        <end position="706"/>
    </location>
</feature>
<evidence type="ECO:0000313" key="9">
    <source>
        <dbReference type="Proteomes" id="UP000792457"/>
    </source>
</evidence>
<evidence type="ECO:0000256" key="1">
    <source>
        <dbReference type="ARBA" id="ARBA00004141"/>
    </source>
</evidence>
<dbReference type="SUPFAM" id="SSF81324">
    <property type="entry name" value="Voltage-gated potassium channels"/>
    <property type="match status" value="2"/>
</dbReference>